<dbReference type="InParanoid" id="A0A1E7EL98"/>
<dbReference type="EMBL" id="KV784403">
    <property type="protein sequence ID" value="OEU06691.1"/>
    <property type="molecule type" value="Genomic_DNA"/>
</dbReference>
<keyword evidence="1" id="KW-0175">Coiled coil</keyword>
<dbReference type="KEGG" id="fcy:FRACYDRAFT_253895"/>
<organism evidence="4 5">
    <name type="scientific">Fragilariopsis cylindrus CCMP1102</name>
    <dbReference type="NCBI Taxonomy" id="635003"/>
    <lineage>
        <taxon>Eukaryota</taxon>
        <taxon>Sar</taxon>
        <taxon>Stramenopiles</taxon>
        <taxon>Ochrophyta</taxon>
        <taxon>Bacillariophyta</taxon>
        <taxon>Bacillariophyceae</taxon>
        <taxon>Bacillariophycidae</taxon>
        <taxon>Bacillariales</taxon>
        <taxon>Bacillariaceae</taxon>
        <taxon>Fragilariopsis</taxon>
    </lineage>
</organism>
<evidence type="ECO:0000313" key="4">
    <source>
        <dbReference type="EMBL" id="OEU06691.1"/>
    </source>
</evidence>
<dbReference type="AlphaFoldDB" id="A0A1E7EL98"/>
<keyword evidence="2" id="KW-1133">Transmembrane helix</keyword>
<sequence length="439" mass="48096">MLRNKCFINFSLVVLLKCAYFMNAAYVSSSSTTTTTTSKKEKSLIISNENENENEIEIENNNVTIEQQQREQRELASLQEKWFLDDDGVDFGGLEFTLNYITSDFVVDGMMEAVVYTTDCKEGGVTIPSSDMSVNLVPDATPAGSGDNPREIYVDLALDADNINNSLAYSEVTDESGVTATISFCMRFSLFTNGAAPIEVNYLQTLVTLTVDLTSNFAIEGIEVAEKETTVTTAEAVYQVEAFQCNSSNEKLTDVELAISRNQGSVVRVCVQPDLEGRSSGIVMKSIDSFAFNRDYGGTIGTVTQAAVENGIAASNFLTELYCTDGSPDCAFETVLFSSMYMERGSVAGSGEASMKFSSTRRLGTKERILTREQQREIQQDDPFDAVSKFDLELELVPQLSYTDELRLQASSSPKRKEALPISSFVAIMGLVLALGILL</sequence>
<keyword evidence="5" id="KW-1185">Reference proteome</keyword>
<keyword evidence="3" id="KW-0732">Signal</keyword>
<keyword evidence="2" id="KW-0472">Membrane</keyword>
<dbReference type="Proteomes" id="UP000095751">
    <property type="component" value="Unassembled WGS sequence"/>
</dbReference>
<evidence type="ECO:0000256" key="2">
    <source>
        <dbReference type="SAM" id="Phobius"/>
    </source>
</evidence>
<protein>
    <submittedName>
        <fullName evidence="4">Uncharacterized protein</fullName>
    </submittedName>
</protein>
<proteinExistence type="predicted"/>
<evidence type="ECO:0000313" key="5">
    <source>
        <dbReference type="Proteomes" id="UP000095751"/>
    </source>
</evidence>
<feature type="transmembrane region" description="Helical" evidence="2">
    <location>
        <begin position="419"/>
        <end position="438"/>
    </location>
</feature>
<feature type="signal peptide" evidence="3">
    <location>
        <begin position="1"/>
        <end position="24"/>
    </location>
</feature>
<reference evidence="4 5" key="1">
    <citation type="submission" date="2016-09" db="EMBL/GenBank/DDBJ databases">
        <title>Extensive genetic diversity and differential bi-allelic expression allows diatom success in the polar Southern Ocean.</title>
        <authorList>
            <consortium name="DOE Joint Genome Institute"/>
            <person name="Mock T."/>
            <person name="Otillar R.P."/>
            <person name="Strauss J."/>
            <person name="Dupont C."/>
            <person name="Frickenhaus S."/>
            <person name="Maumus F."/>
            <person name="Mcmullan M."/>
            <person name="Sanges R."/>
            <person name="Schmutz J."/>
            <person name="Toseland A."/>
            <person name="Valas R."/>
            <person name="Veluchamy A."/>
            <person name="Ward B.J."/>
            <person name="Allen A."/>
            <person name="Barry K."/>
            <person name="Falciatore A."/>
            <person name="Ferrante M."/>
            <person name="Fortunato A.E."/>
            <person name="Gloeckner G."/>
            <person name="Gruber A."/>
            <person name="Hipkin R."/>
            <person name="Janech M."/>
            <person name="Kroth P."/>
            <person name="Leese F."/>
            <person name="Lindquist E."/>
            <person name="Lyon B.R."/>
            <person name="Martin J."/>
            <person name="Mayer C."/>
            <person name="Parker M."/>
            <person name="Quesneville H."/>
            <person name="Raymond J."/>
            <person name="Uhlig C."/>
            <person name="Valentin K.U."/>
            <person name="Worden A.Z."/>
            <person name="Armbrust E.V."/>
            <person name="Bowler C."/>
            <person name="Green B."/>
            <person name="Moulton V."/>
            <person name="Van Oosterhout C."/>
            <person name="Grigoriev I."/>
        </authorList>
    </citation>
    <scope>NUCLEOTIDE SEQUENCE [LARGE SCALE GENOMIC DNA]</scope>
    <source>
        <strain evidence="4 5">CCMP1102</strain>
    </source>
</reference>
<gene>
    <name evidence="4" type="ORF">FRACYDRAFT_253895</name>
</gene>
<evidence type="ECO:0000256" key="1">
    <source>
        <dbReference type="SAM" id="Coils"/>
    </source>
</evidence>
<accession>A0A1E7EL98</accession>
<feature type="coiled-coil region" evidence="1">
    <location>
        <begin position="48"/>
        <end position="81"/>
    </location>
</feature>
<dbReference type="OrthoDB" id="10530761at2759"/>
<feature type="chain" id="PRO_5009192063" evidence="3">
    <location>
        <begin position="25"/>
        <end position="439"/>
    </location>
</feature>
<keyword evidence="2" id="KW-0812">Transmembrane</keyword>
<evidence type="ECO:0000256" key="3">
    <source>
        <dbReference type="SAM" id="SignalP"/>
    </source>
</evidence>
<name>A0A1E7EL98_9STRA</name>